<protein>
    <submittedName>
        <fullName evidence="1">Uncharacterized protein</fullName>
    </submittedName>
</protein>
<keyword evidence="2" id="KW-1185">Reference proteome</keyword>
<accession>A0A4C1ZVY3</accession>
<reference evidence="1 2" key="1">
    <citation type="journal article" date="2019" name="Commun. Biol.">
        <title>The bagworm genome reveals a unique fibroin gene that provides high tensile strength.</title>
        <authorList>
            <person name="Kono N."/>
            <person name="Nakamura H."/>
            <person name="Ohtoshi R."/>
            <person name="Tomita M."/>
            <person name="Numata K."/>
            <person name="Arakawa K."/>
        </authorList>
    </citation>
    <scope>NUCLEOTIDE SEQUENCE [LARGE SCALE GENOMIC DNA]</scope>
</reference>
<dbReference type="Proteomes" id="UP000299102">
    <property type="component" value="Unassembled WGS sequence"/>
</dbReference>
<dbReference type="OrthoDB" id="125347at2759"/>
<name>A0A4C1ZVY3_EUMVA</name>
<comment type="caution">
    <text evidence="1">The sequence shown here is derived from an EMBL/GenBank/DDBJ whole genome shotgun (WGS) entry which is preliminary data.</text>
</comment>
<evidence type="ECO:0000313" key="2">
    <source>
        <dbReference type="Proteomes" id="UP000299102"/>
    </source>
</evidence>
<dbReference type="AlphaFoldDB" id="A0A4C1ZVY3"/>
<organism evidence="1 2">
    <name type="scientific">Eumeta variegata</name>
    <name type="common">Bagworm moth</name>
    <name type="synonym">Eumeta japonica</name>
    <dbReference type="NCBI Taxonomy" id="151549"/>
    <lineage>
        <taxon>Eukaryota</taxon>
        <taxon>Metazoa</taxon>
        <taxon>Ecdysozoa</taxon>
        <taxon>Arthropoda</taxon>
        <taxon>Hexapoda</taxon>
        <taxon>Insecta</taxon>
        <taxon>Pterygota</taxon>
        <taxon>Neoptera</taxon>
        <taxon>Endopterygota</taxon>
        <taxon>Lepidoptera</taxon>
        <taxon>Glossata</taxon>
        <taxon>Ditrysia</taxon>
        <taxon>Tineoidea</taxon>
        <taxon>Psychidae</taxon>
        <taxon>Oiketicinae</taxon>
        <taxon>Eumeta</taxon>
    </lineage>
</organism>
<dbReference type="EMBL" id="BGZK01002151">
    <property type="protein sequence ID" value="GBP91209.1"/>
    <property type="molecule type" value="Genomic_DNA"/>
</dbReference>
<proteinExistence type="predicted"/>
<evidence type="ECO:0000313" key="1">
    <source>
        <dbReference type="EMBL" id="GBP91209.1"/>
    </source>
</evidence>
<gene>
    <name evidence="1" type="ORF">EVAR_68772_1</name>
</gene>
<sequence>MKAGQLGHVPSIRIDENQVNAVGGVELSIEAFPEEAETENISPPAGWNTVVSESGIFFEGFVTCDDGVMTAGTLSDDEIIDSVVQKNDTNDLDDIEDSG</sequence>